<dbReference type="GO" id="GO:0003723">
    <property type="term" value="F:RNA binding"/>
    <property type="evidence" value="ECO:0007669"/>
    <property type="project" value="UniProtKB-KW"/>
</dbReference>
<sequence>MDSVLKTVQRYLYIGNDVPFFLHSPHTPLDVELGKRVLTPAVHLPEQGSASGTETPPETAQSKKKLKKAKAKAAKAAEKHAAAQAAQKEMSHEPGKETVSIIAKNATDKSGPDTEGKAESKQDVTAAQPVQKVQPPSPLLALIKSAIKGKVLRRTDECLFALAYYAREFPTPEERHAAYDMVVEVVGGSRDLFFFLSYYMQLATQSGHAGFGHGIRGALTRWYDKHTAMQLADMLAKSRSYEGWTHKDVIAKAHLKLTCPEKQSLIDAVMKRTSQLIAGKPTEKKKGKKGKKNKAGAGAGAGDTAPKVSEAVRRYQTMRQFRSAPTVTKVLDNIKQHGMTLDMVPLHFKRSLKVWEALYPTITYRELLNAALPMADFRLLRQGLDEPNIMTYAAALENRLSALEEEQIHPIDVHQIAKLFETRRRYESKTKEIVHKFNIPSVGVPIASEVLQKLQAAVDHSFSHHPKTGVRYYIALDLRKPHEKKTVFRSEIMSCFHASVMLAFSIFKREQNVTVVAFTEQEDILKPVQFTASMNWQQAVAHCQGLLLPKTKVSLAAPIARAEADKLKVDLFITITDSLIRVNPTRTPPYVALRDYRKKVKLNLSRYVAVSLSHHEPSFDFSSCSDTTGILEMVGYNGTNAKIIEAFAKSLFI</sequence>
<dbReference type="InterPro" id="IPR056800">
    <property type="entry name" value="vWA_Ro60"/>
</dbReference>
<dbReference type="Pfam" id="PF25045">
    <property type="entry name" value="vWA_Ro60"/>
    <property type="match status" value="1"/>
</dbReference>
<dbReference type="STRING" id="41427.A0A182IQ64"/>
<keyword evidence="6" id="KW-0687">Ribonucleoprotein</keyword>
<dbReference type="PANTHER" id="PTHR14202:SF0">
    <property type="entry name" value="RNA-BINDING PROTEIN RO60"/>
    <property type="match status" value="1"/>
</dbReference>
<dbReference type="EnsemblMetazoa" id="AATE003358-RA">
    <property type="protein sequence ID" value="AATE003358-PA.1"/>
    <property type="gene ID" value="AATE003358"/>
</dbReference>
<dbReference type="VEuPathDB" id="VectorBase:AATE003358"/>
<evidence type="ECO:0000313" key="8">
    <source>
        <dbReference type="EnsemblMetazoa" id="AATE003358-PA.1"/>
    </source>
</evidence>
<dbReference type="InterPro" id="IPR037214">
    <property type="entry name" value="TROVE_dom_sf"/>
</dbReference>
<keyword evidence="4" id="KW-0479">Metal-binding</keyword>
<comment type="subcellular location">
    <subcellularLocation>
        <location evidence="1">Cytoplasm</location>
    </subcellularLocation>
</comment>
<evidence type="ECO:0000256" key="3">
    <source>
        <dbReference type="ARBA" id="ARBA00022490"/>
    </source>
</evidence>
<dbReference type="GO" id="GO:0005737">
    <property type="term" value="C:cytoplasm"/>
    <property type="evidence" value="ECO:0007669"/>
    <property type="project" value="UniProtKB-SubCell"/>
</dbReference>
<evidence type="ECO:0000256" key="2">
    <source>
        <dbReference type="ARBA" id="ARBA00007814"/>
    </source>
</evidence>
<evidence type="ECO:0000256" key="1">
    <source>
        <dbReference type="ARBA" id="ARBA00004496"/>
    </source>
</evidence>
<dbReference type="AlphaFoldDB" id="A0A182IQ64"/>
<dbReference type="PROSITE" id="PS50988">
    <property type="entry name" value="TROVE"/>
    <property type="match status" value="1"/>
</dbReference>
<feature type="region of interest" description="Disordered" evidence="7">
    <location>
        <begin position="77"/>
        <end position="96"/>
    </location>
</feature>
<dbReference type="Gene3D" id="3.40.50.410">
    <property type="entry name" value="von Willebrand factor, type A domain"/>
    <property type="match status" value="1"/>
</dbReference>
<dbReference type="GO" id="GO:0046872">
    <property type="term" value="F:metal ion binding"/>
    <property type="evidence" value="ECO:0007669"/>
    <property type="project" value="UniProtKB-KW"/>
</dbReference>
<organism evidence="8">
    <name type="scientific">Anopheles atroparvus</name>
    <name type="common">European mosquito</name>
    <dbReference type="NCBI Taxonomy" id="41427"/>
    <lineage>
        <taxon>Eukaryota</taxon>
        <taxon>Metazoa</taxon>
        <taxon>Ecdysozoa</taxon>
        <taxon>Arthropoda</taxon>
        <taxon>Hexapoda</taxon>
        <taxon>Insecta</taxon>
        <taxon>Pterygota</taxon>
        <taxon>Neoptera</taxon>
        <taxon>Endopterygota</taxon>
        <taxon>Diptera</taxon>
        <taxon>Nematocera</taxon>
        <taxon>Culicoidea</taxon>
        <taxon>Culicidae</taxon>
        <taxon>Anophelinae</taxon>
        <taxon>Anopheles</taxon>
    </lineage>
</organism>
<proteinExistence type="inferred from homology"/>
<accession>A0A182IQ64</accession>
<feature type="compositionally biased region" description="Basic and acidic residues" evidence="7">
    <location>
        <begin position="106"/>
        <end position="122"/>
    </location>
</feature>
<dbReference type="GO" id="GO:1990904">
    <property type="term" value="C:ribonucleoprotein complex"/>
    <property type="evidence" value="ECO:0007669"/>
    <property type="project" value="UniProtKB-KW"/>
</dbReference>
<keyword evidence="5" id="KW-0694">RNA-binding</keyword>
<dbReference type="PANTHER" id="PTHR14202">
    <property type="entry name" value="60 KDA RIBONUCLEOPROTEIN SSA/RO"/>
    <property type="match status" value="1"/>
</dbReference>
<feature type="compositionally biased region" description="Basic residues" evidence="7">
    <location>
        <begin position="283"/>
        <end position="294"/>
    </location>
</feature>
<dbReference type="InterPro" id="IPR040322">
    <property type="entry name" value="TROVE2"/>
</dbReference>
<keyword evidence="3" id="KW-0963">Cytoplasm</keyword>
<evidence type="ECO:0000256" key="7">
    <source>
        <dbReference type="SAM" id="MobiDB-lite"/>
    </source>
</evidence>
<feature type="region of interest" description="Disordered" evidence="7">
    <location>
        <begin position="277"/>
        <end position="305"/>
    </location>
</feature>
<evidence type="ECO:0000256" key="4">
    <source>
        <dbReference type="ARBA" id="ARBA00022723"/>
    </source>
</evidence>
<feature type="region of interest" description="Disordered" evidence="7">
    <location>
        <begin position="104"/>
        <end position="131"/>
    </location>
</feature>
<evidence type="ECO:0000256" key="6">
    <source>
        <dbReference type="ARBA" id="ARBA00023274"/>
    </source>
</evidence>
<reference evidence="8" key="1">
    <citation type="submission" date="2022-08" db="UniProtKB">
        <authorList>
            <consortium name="EnsemblMetazoa"/>
        </authorList>
    </citation>
    <scope>IDENTIFICATION</scope>
    <source>
        <strain evidence="8">EBRO</strain>
    </source>
</reference>
<protein>
    <submittedName>
        <fullName evidence="8">Uncharacterized protein</fullName>
    </submittedName>
</protein>
<dbReference type="SUPFAM" id="SSF53300">
    <property type="entry name" value="vWA-like"/>
    <property type="match status" value="1"/>
</dbReference>
<evidence type="ECO:0000256" key="5">
    <source>
        <dbReference type="ARBA" id="ARBA00022884"/>
    </source>
</evidence>
<dbReference type="SUPFAM" id="SSF140864">
    <property type="entry name" value="TROVE domain-like"/>
    <property type="match status" value="1"/>
</dbReference>
<name>A0A182IQ64_ANOAO</name>
<dbReference type="InterPro" id="IPR036465">
    <property type="entry name" value="vWFA_dom_sf"/>
</dbReference>
<dbReference type="InterPro" id="IPR008858">
    <property type="entry name" value="TROVE_dom"/>
</dbReference>
<comment type="similarity">
    <text evidence="2">Belongs to the Ro 60 kDa family.</text>
</comment>